<keyword evidence="1" id="KW-0812">Transmembrane</keyword>
<sequence>MAGGAVGGCIAGFFGVKAFAYGNPSILALPIYGETIIGVIIAIIAAFVVSSVVSYFSGFEDVPVKNKNFQQNSH</sequence>
<keyword evidence="1" id="KW-1133">Transmembrane helix</keyword>
<evidence type="ECO:0000313" key="3">
    <source>
        <dbReference type="Proteomes" id="UP001211987"/>
    </source>
</evidence>
<dbReference type="AlphaFoldDB" id="A0AB35IIF6"/>
<name>A0AB35IIF6_9FIRM</name>
<gene>
    <name evidence="2" type="ORF">PM738_10095</name>
</gene>
<feature type="transmembrane region" description="Helical" evidence="1">
    <location>
        <begin position="36"/>
        <end position="57"/>
    </location>
</feature>
<reference evidence="2" key="1">
    <citation type="submission" date="2023-01" db="EMBL/GenBank/DDBJ databases">
        <title>Human gut microbiome strain richness.</title>
        <authorList>
            <person name="Chen-Liaw A."/>
        </authorList>
    </citation>
    <scope>NUCLEOTIDE SEQUENCE</scope>
    <source>
        <strain evidence="2">1001217st2_G6_1001217B_191108</strain>
    </source>
</reference>
<protein>
    <submittedName>
        <fullName evidence="2">Uncharacterized protein</fullName>
    </submittedName>
</protein>
<dbReference type="EMBL" id="JAQLKE010000014">
    <property type="protein sequence ID" value="MDB7084152.1"/>
    <property type="molecule type" value="Genomic_DNA"/>
</dbReference>
<dbReference type="RefSeq" id="WP_272018893.1">
    <property type="nucleotide sequence ID" value="NZ_JAQLKE010000014.1"/>
</dbReference>
<keyword evidence="1" id="KW-0472">Membrane</keyword>
<comment type="caution">
    <text evidence="2">The sequence shown here is derived from an EMBL/GenBank/DDBJ whole genome shotgun (WGS) entry which is preliminary data.</text>
</comment>
<evidence type="ECO:0000256" key="1">
    <source>
        <dbReference type="SAM" id="Phobius"/>
    </source>
</evidence>
<evidence type="ECO:0000313" key="2">
    <source>
        <dbReference type="EMBL" id="MDB7084152.1"/>
    </source>
</evidence>
<proteinExistence type="predicted"/>
<dbReference type="Proteomes" id="UP001211987">
    <property type="component" value="Unassembled WGS sequence"/>
</dbReference>
<accession>A0AB35IIF6</accession>
<organism evidence="2 3">
    <name type="scientific">Thomasclavelia ramosa</name>
    <dbReference type="NCBI Taxonomy" id="1547"/>
    <lineage>
        <taxon>Bacteria</taxon>
        <taxon>Bacillati</taxon>
        <taxon>Bacillota</taxon>
        <taxon>Erysipelotrichia</taxon>
        <taxon>Erysipelotrichales</taxon>
        <taxon>Coprobacillaceae</taxon>
        <taxon>Thomasclavelia</taxon>
    </lineage>
</organism>